<keyword evidence="1" id="KW-0694">RNA-binding</keyword>
<feature type="region of interest" description="Disordered" evidence="2">
    <location>
        <begin position="58"/>
        <end position="90"/>
    </location>
</feature>
<dbReference type="PROSITE" id="PS50084">
    <property type="entry name" value="KH_TYPE_1"/>
    <property type="match status" value="1"/>
</dbReference>
<accession>A0AAF3EWK4</accession>
<dbReference type="PANTHER" id="PTHR13360">
    <property type="entry name" value="ACTIVATING SIGNAL COINTEGRATOR 1 COMPLEX SUBUNIT 1"/>
    <property type="match status" value="1"/>
</dbReference>
<dbReference type="CDD" id="cd00105">
    <property type="entry name" value="KH-I"/>
    <property type="match status" value="1"/>
</dbReference>
<dbReference type="Proteomes" id="UP000887575">
    <property type="component" value="Unassembled WGS sequence"/>
</dbReference>
<reference evidence="5" key="1">
    <citation type="submission" date="2024-02" db="UniProtKB">
        <authorList>
            <consortium name="WormBaseParasite"/>
        </authorList>
    </citation>
    <scope>IDENTIFICATION</scope>
</reference>
<dbReference type="PANTHER" id="PTHR13360:SF1">
    <property type="entry name" value="ACTIVATING SIGNAL COINTEGRATOR 1 COMPLEX SUBUNIT 1"/>
    <property type="match status" value="1"/>
</dbReference>
<dbReference type="InterPro" id="IPR019510">
    <property type="entry name" value="AKAP7-like_phosphoesterase"/>
</dbReference>
<evidence type="ECO:0000256" key="2">
    <source>
        <dbReference type="SAM" id="MobiDB-lite"/>
    </source>
</evidence>
<feature type="domain" description="K Homology" evidence="3">
    <location>
        <begin position="151"/>
        <end position="221"/>
    </location>
</feature>
<protein>
    <submittedName>
        <fullName evidence="5">K Homology domain-containing protein</fullName>
    </submittedName>
</protein>
<keyword evidence="4" id="KW-1185">Reference proteome</keyword>
<dbReference type="PIRSF" id="PIRSF027019">
    <property type="entry name" value="Euk_LigT"/>
    <property type="match status" value="1"/>
</dbReference>
<name>A0AAF3EWK4_9BILA</name>
<dbReference type="GO" id="GO:0006355">
    <property type="term" value="P:regulation of DNA-templated transcription"/>
    <property type="evidence" value="ECO:0007669"/>
    <property type="project" value="TreeGrafter"/>
</dbReference>
<dbReference type="InterPro" id="IPR004088">
    <property type="entry name" value="KH_dom_type_1"/>
</dbReference>
<dbReference type="Pfam" id="PF10469">
    <property type="entry name" value="AKAP7_NLS"/>
    <property type="match status" value="1"/>
</dbReference>
<dbReference type="SMART" id="SM00322">
    <property type="entry name" value="KH"/>
    <property type="match status" value="1"/>
</dbReference>
<dbReference type="InterPro" id="IPR004087">
    <property type="entry name" value="KH_dom"/>
</dbReference>
<sequence>MNFPLYTKTYSVSGRNYRRNPYNGKSNELVFNGGDTADLYADDYEDEALDCIPDFQRHDSEESEPEGQSEQESAVPKPVTTAKTMAPPPGLPVLANIAPPPGFEKKKDVSIVQKKEVITVQKQEVVEKKEVVAVLAWAKCVEDERVEHNGQKWRANIEVSASFYGRLIGFRGVYQKEMEKSTQCRLKIPGKNDKNEIIEISSTVSHENVIRCLDRIEMTVIKARKEARPTHFACFPVAEHQNIVESFQRFKELVKASSTISDSCKDELVYMLPRKLHFTLAVMKLFTKEEKSKASAVLKMAQEKINAITGGKPISVQVVGLEIMNDDPANVNVLYGTVKGDFVQKVANVVRDLFAENDLCENDKLDVKLHMTLMNSRYIAEENHKKRPTFDAKELLKEMGDFNFGEMTINKVLISSMTTEGPNGFYESLASLNL</sequence>
<dbReference type="Gene3D" id="3.90.1140.10">
    <property type="entry name" value="Cyclic phosphodiesterase"/>
    <property type="match status" value="1"/>
</dbReference>
<dbReference type="GO" id="GO:0005634">
    <property type="term" value="C:nucleus"/>
    <property type="evidence" value="ECO:0007669"/>
    <property type="project" value="TreeGrafter"/>
</dbReference>
<evidence type="ECO:0000313" key="5">
    <source>
        <dbReference type="WBParaSite" id="MBELARI_LOCUS18579"/>
    </source>
</evidence>
<dbReference type="Pfam" id="PF00013">
    <property type="entry name" value="KH_1"/>
    <property type="match status" value="1"/>
</dbReference>
<evidence type="ECO:0000259" key="3">
    <source>
        <dbReference type="SMART" id="SM00322"/>
    </source>
</evidence>
<evidence type="ECO:0000256" key="1">
    <source>
        <dbReference type="PROSITE-ProRule" id="PRU00117"/>
    </source>
</evidence>
<proteinExistence type="predicted"/>
<dbReference type="AlphaFoldDB" id="A0AAF3EWK4"/>
<dbReference type="Gene3D" id="3.30.1370.10">
    <property type="entry name" value="K Homology domain, type 1"/>
    <property type="match status" value="1"/>
</dbReference>
<evidence type="ECO:0000313" key="4">
    <source>
        <dbReference type="Proteomes" id="UP000887575"/>
    </source>
</evidence>
<dbReference type="WBParaSite" id="MBELARI_LOCUS18579">
    <property type="protein sequence ID" value="MBELARI_LOCUS18579"/>
    <property type="gene ID" value="MBELARI_LOCUS18579"/>
</dbReference>
<dbReference type="InterPro" id="IPR036612">
    <property type="entry name" value="KH_dom_type_1_sf"/>
</dbReference>
<dbReference type="GO" id="GO:0006307">
    <property type="term" value="P:DNA alkylation repair"/>
    <property type="evidence" value="ECO:0007669"/>
    <property type="project" value="InterPro"/>
</dbReference>
<dbReference type="SUPFAM" id="SSF54791">
    <property type="entry name" value="Eukaryotic type KH-domain (KH-domain type I)"/>
    <property type="match status" value="1"/>
</dbReference>
<dbReference type="InterPro" id="IPR009210">
    <property type="entry name" value="ASCC1"/>
</dbReference>
<organism evidence="4 5">
    <name type="scientific">Mesorhabditis belari</name>
    <dbReference type="NCBI Taxonomy" id="2138241"/>
    <lineage>
        <taxon>Eukaryota</taxon>
        <taxon>Metazoa</taxon>
        <taxon>Ecdysozoa</taxon>
        <taxon>Nematoda</taxon>
        <taxon>Chromadorea</taxon>
        <taxon>Rhabditida</taxon>
        <taxon>Rhabditina</taxon>
        <taxon>Rhabditomorpha</taxon>
        <taxon>Rhabditoidea</taxon>
        <taxon>Rhabditidae</taxon>
        <taxon>Mesorhabditinae</taxon>
        <taxon>Mesorhabditis</taxon>
    </lineage>
</organism>
<dbReference type="GO" id="GO:0003723">
    <property type="term" value="F:RNA binding"/>
    <property type="evidence" value="ECO:0007669"/>
    <property type="project" value="UniProtKB-UniRule"/>
</dbReference>